<dbReference type="Pfam" id="PF08002">
    <property type="entry name" value="DUF1697"/>
    <property type="match status" value="1"/>
</dbReference>
<gene>
    <name evidence="1" type="ORF">LH29_06490</name>
</gene>
<dbReference type="PIRSF" id="PIRSF008502">
    <property type="entry name" value="UCP008502"/>
    <property type="match status" value="1"/>
</dbReference>
<evidence type="ECO:0000313" key="1">
    <source>
        <dbReference type="EMBL" id="KJF45056.1"/>
    </source>
</evidence>
<dbReference type="EMBL" id="JRHC01000001">
    <property type="protein sequence ID" value="KJF45056.1"/>
    <property type="molecule type" value="Genomic_DNA"/>
</dbReference>
<dbReference type="InterPro" id="IPR012545">
    <property type="entry name" value="DUF1697"/>
</dbReference>
<proteinExistence type="predicted"/>
<dbReference type="OrthoDB" id="9806494at2"/>
<dbReference type="PANTHER" id="PTHR36439:SF1">
    <property type="entry name" value="DUF1697 DOMAIN-CONTAINING PROTEIN"/>
    <property type="match status" value="1"/>
</dbReference>
<dbReference type="PATRIC" id="fig|1544798.3.peg.1302"/>
<comment type="caution">
    <text evidence="1">The sequence shown here is derived from an EMBL/GenBank/DDBJ whole genome shotgun (WGS) entry which is preliminary data.</text>
</comment>
<evidence type="ECO:0008006" key="3">
    <source>
        <dbReference type="Google" id="ProtNLM"/>
    </source>
</evidence>
<dbReference type="PANTHER" id="PTHR36439">
    <property type="entry name" value="BLL4334 PROTEIN"/>
    <property type="match status" value="1"/>
</dbReference>
<dbReference type="STRING" id="1544798.LH29_06490"/>
<reference evidence="1 2" key="1">
    <citation type="submission" date="2014-09" db="EMBL/GenBank/DDBJ databases">
        <title>Draft Genome Sequence of Draconibacterium sp. JN14CK-3.</title>
        <authorList>
            <person name="Dong C."/>
            <person name="Lai Q."/>
            <person name="Shao Z."/>
        </authorList>
    </citation>
    <scope>NUCLEOTIDE SEQUENCE [LARGE SCALE GENOMIC DNA]</scope>
    <source>
        <strain evidence="1 2">JN14CK-3</strain>
    </source>
</reference>
<dbReference type="SUPFAM" id="SSF160379">
    <property type="entry name" value="SP0830-like"/>
    <property type="match status" value="1"/>
</dbReference>
<dbReference type="AlphaFoldDB" id="A0A0D8JET9"/>
<dbReference type="RefSeq" id="WP_045026842.1">
    <property type="nucleotide sequence ID" value="NZ_JRHC01000001.1"/>
</dbReference>
<protein>
    <recommendedName>
        <fullName evidence="3">DUF1697 domain-containing protein</fullName>
    </recommendedName>
</protein>
<dbReference type="Proteomes" id="UP000032544">
    <property type="component" value="Unassembled WGS sequence"/>
</dbReference>
<evidence type="ECO:0000313" key="2">
    <source>
        <dbReference type="Proteomes" id="UP000032544"/>
    </source>
</evidence>
<name>A0A0D8JET9_9BACT</name>
<accession>A0A0D8JET9</accession>
<sequence length="183" mass="20655">MKTYVAILRGINVSGKNKIKMDILKSSFSSLGFEQVQTYIQSGNVIFRYQETSSDNLEELINKQILKDFGFDVPVLVLDEKELANIVKNNPFAGDGNRDAQFLHVTFLKEHPANVNDEKISVHVKAGEEFAISDDAIYLYCPHGYGKTKLNNNFFESQLKVSATTRNWKTTLKLLEMANEADA</sequence>
<dbReference type="Gene3D" id="3.30.70.1280">
    <property type="entry name" value="SP0830-like domains"/>
    <property type="match status" value="1"/>
</dbReference>
<organism evidence="1 2">
    <name type="scientific">Draconibacterium sediminis</name>
    <dbReference type="NCBI Taxonomy" id="1544798"/>
    <lineage>
        <taxon>Bacteria</taxon>
        <taxon>Pseudomonadati</taxon>
        <taxon>Bacteroidota</taxon>
        <taxon>Bacteroidia</taxon>
        <taxon>Marinilabiliales</taxon>
        <taxon>Prolixibacteraceae</taxon>
        <taxon>Draconibacterium</taxon>
    </lineage>
</organism>
<keyword evidence="2" id="KW-1185">Reference proteome</keyword>